<name>A0AAV5W799_9BILA</name>
<protein>
    <recommendedName>
        <fullName evidence="1">Major sperm protein</fullName>
    </recommendedName>
</protein>
<dbReference type="InterPro" id="IPR008962">
    <property type="entry name" value="PapD-like_sf"/>
</dbReference>
<evidence type="ECO:0000256" key="2">
    <source>
        <dbReference type="SAM" id="MobiDB-lite"/>
    </source>
</evidence>
<dbReference type="PROSITE" id="PS50202">
    <property type="entry name" value="MSP"/>
    <property type="match status" value="1"/>
</dbReference>
<gene>
    <name evidence="4" type="ORF">PFISCL1PPCAC_19363</name>
</gene>
<keyword evidence="1" id="KW-0963">Cytoplasm</keyword>
<dbReference type="PANTHER" id="PTHR21513:SF19">
    <property type="entry name" value="MAJOR SPERM PROTEIN"/>
    <property type="match status" value="1"/>
</dbReference>
<dbReference type="PANTHER" id="PTHR21513">
    <property type="entry name" value="MAJOR SPERM PROTEIN"/>
    <property type="match status" value="1"/>
</dbReference>
<evidence type="ECO:0000313" key="4">
    <source>
        <dbReference type="EMBL" id="GMT28066.1"/>
    </source>
</evidence>
<dbReference type="InterPro" id="IPR013783">
    <property type="entry name" value="Ig-like_fold"/>
</dbReference>
<dbReference type="EMBL" id="BTSY01000005">
    <property type="protein sequence ID" value="GMT28066.1"/>
    <property type="molecule type" value="Genomic_DNA"/>
</dbReference>
<feature type="domain" description="MSP" evidence="3">
    <location>
        <begin position="13"/>
        <end position="126"/>
    </location>
</feature>
<evidence type="ECO:0000259" key="3">
    <source>
        <dbReference type="PROSITE" id="PS50202"/>
    </source>
</evidence>
<feature type="compositionally biased region" description="Pro residues" evidence="2">
    <location>
        <begin position="172"/>
        <end position="182"/>
    </location>
</feature>
<keyword evidence="1" id="KW-0206">Cytoskeleton</keyword>
<evidence type="ECO:0000256" key="1">
    <source>
        <dbReference type="RuleBase" id="RU003425"/>
    </source>
</evidence>
<dbReference type="Pfam" id="PF00635">
    <property type="entry name" value="Motile_Sperm"/>
    <property type="match status" value="1"/>
</dbReference>
<accession>A0AAV5W799</accession>
<proteinExistence type="predicted"/>
<dbReference type="Gene3D" id="2.60.40.10">
    <property type="entry name" value="Immunoglobulins"/>
    <property type="match status" value="1"/>
</dbReference>
<organism evidence="4 5">
    <name type="scientific">Pristionchus fissidentatus</name>
    <dbReference type="NCBI Taxonomy" id="1538716"/>
    <lineage>
        <taxon>Eukaryota</taxon>
        <taxon>Metazoa</taxon>
        <taxon>Ecdysozoa</taxon>
        <taxon>Nematoda</taxon>
        <taxon>Chromadorea</taxon>
        <taxon>Rhabditida</taxon>
        <taxon>Rhabditina</taxon>
        <taxon>Diplogasteromorpha</taxon>
        <taxon>Diplogasteroidea</taxon>
        <taxon>Neodiplogasteridae</taxon>
        <taxon>Pristionchus</taxon>
    </lineage>
</organism>
<dbReference type="Proteomes" id="UP001432322">
    <property type="component" value="Unassembled WGS sequence"/>
</dbReference>
<feature type="non-terminal residue" evidence="4">
    <location>
        <position position="1"/>
    </location>
</feature>
<dbReference type="SUPFAM" id="SSF49354">
    <property type="entry name" value="PapD-like"/>
    <property type="match status" value="1"/>
</dbReference>
<feature type="non-terminal residue" evidence="4">
    <location>
        <position position="182"/>
    </location>
</feature>
<sequence length="182" mass="18851">SMAATPAPPPPKDVDVTPDIVSFSCGNAGKSTYFDIKITNKAAKRCCFKIRCTSANVFRVQPPTGFVPAGGNLTVRLWFQNRRFIESAKHYFAAHIIFNDDAKLPADVFTKTSKADGVKRLPVVFTKNVPTASAGGGDEPQAPKSLMAAPSIMPSAMAPVSSAAPLAAGGAPPAPPAAAAPA</sequence>
<dbReference type="InterPro" id="IPR000535">
    <property type="entry name" value="MSP_dom"/>
</dbReference>
<reference evidence="4" key="1">
    <citation type="submission" date="2023-10" db="EMBL/GenBank/DDBJ databases">
        <title>Genome assembly of Pristionchus species.</title>
        <authorList>
            <person name="Yoshida K."/>
            <person name="Sommer R.J."/>
        </authorList>
    </citation>
    <scope>NUCLEOTIDE SEQUENCE</scope>
    <source>
        <strain evidence="4">RS5133</strain>
    </source>
</reference>
<comment type="caution">
    <text evidence="4">The sequence shown here is derived from an EMBL/GenBank/DDBJ whole genome shotgun (WGS) entry which is preliminary data.</text>
</comment>
<feature type="region of interest" description="Disordered" evidence="2">
    <location>
        <begin position="163"/>
        <end position="182"/>
    </location>
</feature>
<dbReference type="AlphaFoldDB" id="A0AAV5W799"/>
<evidence type="ECO:0000313" key="5">
    <source>
        <dbReference type="Proteomes" id="UP001432322"/>
    </source>
</evidence>
<keyword evidence="5" id="KW-1185">Reference proteome</keyword>
<comment type="function">
    <text evidence="1">Central component in molecular interactions underlying sperm crawling. Forms an extensive filament system that extends from sperm villipoda, along the leading edge of the pseudopod.</text>
</comment>